<dbReference type="EnsemblMetazoa" id="tetur08g07300.1">
    <property type="protein sequence ID" value="tetur08g07300.1"/>
    <property type="gene ID" value="tetur08g07300"/>
</dbReference>
<dbReference type="Proteomes" id="UP000015104">
    <property type="component" value="Unassembled WGS sequence"/>
</dbReference>
<dbReference type="InterPro" id="IPR007529">
    <property type="entry name" value="Znf_HIT"/>
</dbReference>
<dbReference type="PROSITE" id="PS51083">
    <property type="entry name" value="ZF_HIT"/>
    <property type="match status" value="1"/>
</dbReference>
<dbReference type="OrthoDB" id="74807at2759"/>
<evidence type="ECO:0000259" key="6">
    <source>
        <dbReference type="PROSITE" id="PS51083"/>
    </source>
</evidence>
<reference evidence="8" key="1">
    <citation type="submission" date="2011-08" db="EMBL/GenBank/DDBJ databases">
        <authorList>
            <person name="Rombauts S."/>
        </authorList>
    </citation>
    <scope>NUCLEOTIDE SEQUENCE</scope>
    <source>
        <strain evidence="8">London</strain>
    </source>
</reference>
<sequence>MPNAPANNTMSVNQTNMKKKLTGPYVHVAKGKGGSKLTYSISNAAKKLDDDKDGSKRGSGAHISQYRSQYRVLDDAARSRRHRQMLDKLEKDNFHEDPHANLVMHKKAPKFEDQAIKLGSSNVNSGPGRRPGSHSHHYHKSRQVTIASLLEEDSKMPPPSYTTAVAPAPGKVTVNDKVIFIVTKRHFCCVCGFNANYTCVACGMRYCCVTCLQTHRDTRCLKWTA</sequence>
<dbReference type="Pfam" id="PF04438">
    <property type="entry name" value="zf-HIT"/>
    <property type="match status" value="1"/>
</dbReference>
<evidence type="ECO:0000256" key="4">
    <source>
        <dbReference type="PROSITE-ProRule" id="PRU00453"/>
    </source>
</evidence>
<dbReference type="PANTHER" id="PTHR13093">
    <property type="entry name" value="ZINC FINGER HIT DOMAIN CONTAINING PROTEIN 1"/>
    <property type="match status" value="1"/>
</dbReference>
<accession>T1KCE1</accession>
<dbReference type="GO" id="GO:0008270">
    <property type="term" value="F:zinc ion binding"/>
    <property type="evidence" value="ECO:0007669"/>
    <property type="project" value="UniProtKB-UniRule"/>
</dbReference>
<evidence type="ECO:0000313" key="7">
    <source>
        <dbReference type="EnsemblMetazoa" id="tetur08g07300.1"/>
    </source>
</evidence>
<evidence type="ECO:0000256" key="3">
    <source>
        <dbReference type="ARBA" id="ARBA00022833"/>
    </source>
</evidence>
<organism evidence="7 8">
    <name type="scientific">Tetranychus urticae</name>
    <name type="common">Two-spotted spider mite</name>
    <dbReference type="NCBI Taxonomy" id="32264"/>
    <lineage>
        <taxon>Eukaryota</taxon>
        <taxon>Metazoa</taxon>
        <taxon>Ecdysozoa</taxon>
        <taxon>Arthropoda</taxon>
        <taxon>Chelicerata</taxon>
        <taxon>Arachnida</taxon>
        <taxon>Acari</taxon>
        <taxon>Acariformes</taxon>
        <taxon>Trombidiformes</taxon>
        <taxon>Prostigmata</taxon>
        <taxon>Eleutherengona</taxon>
        <taxon>Raphignathae</taxon>
        <taxon>Tetranychoidea</taxon>
        <taxon>Tetranychidae</taxon>
        <taxon>Tetranychus</taxon>
    </lineage>
</organism>
<reference evidence="7" key="2">
    <citation type="submission" date="2015-06" db="UniProtKB">
        <authorList>
            <consortium name="EnsemblMetazoa"/>
        </authorList>
    </citation>
    <scope>IDENTIFICATION</scope>
</reference>
<evidence type="ECO:0000256" key="5">
    <source>
        <dbReference type="SAM" id="MobiDB-lite"/>
    </source>
</evidence>
<dbReference type="CDD" id="cd21437">
    <property type="entry name" value="zf-HIT_ZNHIT1_like"/>
    <property type="match status" value="1"/>
</dbReference>
<feature type="compositionally biased region" description="Basic and acidic residues" evidence="5">
    <location>
        <begin position="47"/>
        <end position="56"/>
    </location>
</feature>
<proteinExistence type="predicted"/>
<protein>
    <recommendedName>
        <fullName evidence="6">HIT-type domain-containing protein</fullName>
    </recommendedName>
</protein>
<gene>
    <name evidence="7" type="primary">107362548</name>
</gene>
<keyword evidence="8" id="KW-1185">Reference proteome</keyword>
<evidence type="ECO:0000313" key="8">
    <source>
        <dbReference type="Proteomes" id="UP000015104"/>
    </source>
</evidence>
<dbReference type="InterPro" id="IPR039723">
    <property type="entry name" value="Vps71/ZNHIT1"/>
</dbReference>
<dbReference type="EMBL" id="CAEY01001959">
    <property type="status" value="NOT_ANNOTATED_CDS"/>
    <property type="molecule type" value="Genomic_DNA"/>
</dbReference>
<dbReference type="HOGENOM" id="CLU_106918_2_0_1"/>
<dbReference type="STRING" id="32264.T1KCE1"/>
<evidence type="ECO:0000256" key="2">
    <source>
        <dbReference type="ARBA" id="ARBA00022771"/>
    </source>
</evidence>
<dbReference type="GO" id="GO:0006338">
    <property type="term" value="P:chromatin remodeling"/>
    <property type="evidence" value="ECO:0007669"/>
    <property type="project" value="InterPro"/>
</dbReference>
<feature type="compositionally biased region" description="Basic residues" evidence="5">
    <location>
        <begin position="131"/>
        <end position="140"/>
    </location>
</feature>
<name>T1KCE1_TETUR</name>
<dbReference type="AlphaFoldDB" id="T1KCE1"/>
<keyword evidence="3" id="KW-0862">Zinc</keyword>
<dbReference type="eggNOG" id="KOG3362">
    <property type="taxonomic scope" value="Eukaryota"/>
</dbReference>
<keyword evidence="2 4" id="KW-0863">Zinc-finger</keyword>
<feature type="region of interest" description="Disordered" evidence="5">
    <location>
        <begin position="118"/>
        <end position="140"/>
    </location>
</feature>
<feature type="region of interest" description="Disordered" evidence="5">
    <location>
        <begin position="47"/>
        <end position="66"/>
    </location>
</feature>
<feature type="domain" description="HIT-type" evidence="6">
    <location>
        <begin position="188"/>
        <end position="220"/>
    </location>
</feature>
<dbReference type="KEGG" id="tut:107362548"/>
<dbReference type="OMA" id="WHKNIPR"/>
<keyword evidence="1" id="KW-0479">Metal-binding</keyword>
<evidence type="ECO:0000256" key="1">
    <source>
        <dbReference type="ARBA" id="ARBA00022723"/>
    </source>
</evidence>
<dbReference type="GO" id="GO:0005634">
    <property type="term" value="C:nucleus"/>
    <property type="evidence" value="ECO:0007669"/>
    <property type="project" value="UniProtKB-ARBA"/>
</dbReference>